<sequence>MADPEQPPPARSQVGSPTASSAQGQQDPSPPYTLNAYLHDTSSITDLIAHGEVGSRPDHIARAAEAISKFNTKYGGH</sequence>
<gene>
    <name evidence="2" type="ORF">IFR04_015746</name>
</gene>
<evidence type="ECO:0000313" key="3">
    <source>
        <dbReference type="Proteomes" id="UP000664132"/>
    </source>
</evidence>
<protein>
    <submittedName>
        <fullName evidence="2">Uncharacterized protein</fullName>
    </submittedName>
</protein>
<comment type="caution">
    <text evidence="2">The sequence shown here is derived from an EMBL/GenBank/DDBJ whole genome shotgun (WGS) entry which is preliminary data.</text>
</comment>
<feature type="compositionally biased region" description="Pro residues" evidence="1">
    <location>
        <begin position="1"/>
        <end position="10"/>
    </location>
</feature>
<evidence type="ECO:0000256" key="1">
    <source>
        <dbReference type="SAM" id="MobiDB-lite"/>
    </source>
</evidence>
<dbReference type="Proteomes" id="UP000664132">
    <property type="component" value="Unassembled WGS sequence"/>
</dbReference>
<dbReference type="AlphaFoldDB" id="A0A8H7T149"/>
<keyword evidence="3" id="KW-1185">Reference proteome</keyword>
<proteinExistence type="predicted"/>
<organism evidence="2 3">
    <name type="scientific">Cadophora malorum</name>
    <dbReference type="NCBI Taxonomy" id="108018"/>
    <lineage>
        <taxon>Eukaryota</taxon>
        <taxon>Fungi</taxon>
        <taxon>Dikarya</taxon>
        <taxon>Ascomycota</taxon>
        <taxon>Pezizomycotina</taxon>
        <taxon>Leotiomycetes</taxon>
        <taxon>Helotiales</taxon>
        <taxon>Ploettnerulaceae</taxon>
        <taxon>Cadophora</taxon>
    </lineage>
</organism>
<feature type="region of interest" description="Disordered" evidence="1">
    <location>
        <begin position="1"/>
        <end position="36"/>
    </location>
</feature>
<dbReference type="EMBL" id="JAFJYH010000518">
    <property type="protein sequence ID" value="KAG4411121.1"/>
    <property type="molecule type" value="Genomic_DNA"/>
</dbReference>
<evidence type="ECO:0000313" key="2">
    <source>
        <dbReference type="EMBL" id="KAG4411121.1"/>
    </source>
</evidence>
<reference evidence="2" key="1">
    <citation type="submission" date="2021-02" db="EMBL/GenBank/DDBJ databases">
        <title>Genome sequence Cadophora malorum strain M34.</title>
        <authorList>
            <person name="Stefanovic E."/>
            <person name="Vu D."/>
            <person name="Scully C."/>
            <person name="Dijksterhuis J."/>
            <person name="Roader J."/>
            <person name="Houbraken J."/>
        </authorList>
    </citation>
    <scope>NUCLEOTIDE SEQUENCE</scope>
    <source>
        <strain evidence="2">M34</strain>
    </source>
</reference>
<name>A0A8H7T149_9HELO</name>
<accession>A0A8H7T149</accession>
<feature type="compositionally biased region" description="Polar residues" evidence="1">
    <location>
        <begin position="13"/>
        <end position="27"/>
    </location>
</feature>